<dbReference type="AlphaFoldDB" id="A0A9J6EG68"/>
<evidence type="ECO:0000313" key="3">
    <source>
        <dbReference type="Proteomes" id="UP000821866"/>
    </source>
</evidence>
<feature type="region of interest" description="Disordered" evidence="1">
    <location>
        <begin position="1"/>
        <end position="36"/>
    </location>
</feature>
<sequence>MSGDMMSTVTNKRRCEAVPADDVDIKEEPSNPKTPPLELEVYQAAEPVHASDVSASLQAHAFGSSKNKDIGKRKPTDCDQMFRAISVKNAWVFDAKKVLSKSRPSVLANVPSRMTFVDWHGQCFDSTTYVDWPRCHFAALKKRRNKKAQTQTIALARPALEKRCIRMIDFVCRALSSPQTFSAFQVPITKVVAGMGGVRRFLEGVFNFVYIIFDASSLAITERSLRLRRLSEVVQGKLLECATMLRAVSFVDVACLFNAQVPSMSTENRELGYHIYF</sequence>
<accession>A0A9J6EG68</accession>
<protein>
    <submittedName>
        <fullName evidence="2">Uncharacterized protein</fullName>
    </submittedName>
</protein>
<dbReference type="Proteomes" id="UP000821866">
    <property type="component" value="Chromosome 2"/>
</dbReference>
<feature type="compositionally biased region" description="Polar residues" evidence="1">
    <location>
        <begin position="1"/>
        <end position="10"/>
    </location>
</feature>
<proteinExistence type="predicted"/>
<organism evidence="2 3">
    <name type="scientific">Rhipicephalus microplus</name>
    <name type="common">Cattle tick</name>
    <name type="synonym">Boophilus microplus</name>
    <dbReference type="NCBI Taxonomy" id="6941"/>
    <lineage>
        <taxon>Eukaryota</taxon>
        <taxon>Metazoa</taxon>
        <taxon>Ecdysozoa</taxon>
        <taxon>Arthropoda</taxon>
        <taxon>Chelicerata</taxon>
        <taxon>Arachnida</taxon>
        <taxon>Acari</taxon>
        <taxon>Parasitiformes</taxon>
        <taxon>Ixodida</taxon>
        <taxon>Ixodoidea</taxon>
        <taxon>Ixodidae</taxon>
        <taxon>Rhipicephalinae</taxon>
        <taxon>Rhipicephalus</taxon>
        <taxon>Boophilus</taxon>
    </lineage>
</organism>
<name>A0A9J6EG68_RHIMP</name>
<evidence type="ECO:0000313" key="2">
    <source>
        <dbReference type="EMBL" id="KAH8033441.1"/>
    </source>
</evidence>
<gene>
    <name evidence="2" type="ORF">HPB51_012894</name>
</gene>
<reference evidence="2" key="2">
    <citation type="submission" date="2021-09" db="EMBL/GenBank/DDBJ databases">
        <authorList>
            <person name="Jia N."/>
            <person name="Wang J."/>
            <person name="Shi W."/>
            <person name="Du L."/>
            <person name="Sun Y."/>
            <person name="Zhan W."/>
            <person name="Jiang J."/>
            <person name="Wang Q."/>
            <person name="Zhang B."/>
            <person name="Ji P."/>
            <person name="Sakyi L.B."/>
            <person name="Cui X."/>
            <person name="Yuan T."/>
            <person name="Jiang B."/>
            <person name="Yang W."/>
            <person name="Lam T.T.-Y."/>
            <person name="Chang Q."/>
            <person name="Ding S."/>
            <person name="Wang X."/>
            <person name="Zhu J."/>
            <person name="Ruan X."/>
            <person name="Zhao L."/>
            <person name="Wei J."/>
            <person name="Que T."/>
            <person name="Du C."/>
            <person name="Cheng J."/>
            <person name="Dai P."/>
            <person name="Han X."/>
            <person name="Huang E."/>
            <person name="Gao Y."/>
            <person name="Liu J."/>
            <person name="Shao H."/>
            <person name="Ye R."/>
            <person name="Li L."/>
            <person name="Wei W."/>
            <person name="Wang X."/>
            <person name="Wang C."/>
            <person name="Huo Q."/>
            <person name="Li W."/>
            <person name="Guo W."/>
            <person name="Chen H."/>
            <person name="Chen S."/>
            <person name="Zhou L."/>
            <person name="Zhou L."/>
            <person name="Ni X."/>
            <person name="Tian J."/>
            <person name="Zhou Y."/>
            <person name="Sheng Y."/>
            <person name="Liu T."/>
            <person name="Pan Y."/>
            <person name="Xia L."/>
            <person name="Li J."/>
            <person name="Zhao F."/>
            <person name="Cao W."/>
        </authorList>
    </citation>
    <scope>NUCLEOTIDE SEQUENCE</scope>
    <source>
        <strain evidence="2">Rmic-2018</strain>
        <tissue evidence="2">Larvae</tissue>
    </source>
</reference>
<keyword evidence="3" id="KW-1185">Reference proteome</keyword>
<evidence type="ECO:0000256" key="1">
    <source>
        <dbReference type="SAM" id="MobiDB-lite"/>
    </source>
</evidence>
<dbReference type="EMBL" id="JABSTU010000004">
    <property type="protein sequence ID" value="KAH8033441.1"/>
    <property type="molecule type" value="Genomic_DNA"/>
</dbReference>
<reference evidence="2" key="1">
    <citation type="journal article" date="2020" name="Cell">
        <title>Large-Scale Comparative Analyses of Tick Genomes Elucidate Their Genetic Diversity and Vector Capacities.</title>
        <authorList>
            <consortium name="Tick Genome and Microbiome Consortium (TIGMIC)"/>
            <person name="Jia N."/>
            <person name="Wang J."/>
            <person name="Shi W."/>
            <person name="Du L."/>
            <person name="Sun Y."/>
            <person name="Zhan W."/>
            <person name="Jiang J.F."/>
            <person name="Wang Q."/>
            <person name="Zhang B."/>
            <person name="Ji P."/>
            <person name="Bell-Sakyi L."/>
            <person name="Cui X.M."/>
            <person name="Yuan T.T."/>
            <person name="Jiang B.G."/>
            <person name="Yang W.F."/>
            <person name="Lam T.T."/>
            <person name="Chang Q.C."/>
            <person name="Ding S.J."/>
            <person name="Wang X.J."/>
            <person name="Zhu J.G."/>
            <person name="Ruan X.D."/>
            <person name="Zhao L."/>
            <person name="Wei J.T."/>
            <person name="Ye R.Z."/>
            <person name="Que T.C."/>
            <person name="Du C.H."/>
            <person name="Zhou Y.H."/>
            <person name="Cheng J.X."/>
            <person name="Dai P.F."/>
            <person name="Guo W.B."/>
            <person name="Han X.H."/>
            <person name="Huang E.J."/>
            <person name="Li L.F."/>
            <person name="Wei W."/>
            <person name="Gao Y.C."/>
            <person name="Liu J.Z."/>
            <person name="Shao H.Z."/>
            <person name="Wang X."/>
            <person name="Wang C.C."/>
            <person name="Yang T.C."/>
            <person name="Huo Q.B."/>
            <person name="Li W."/>
            <person name="Chen H.Y."/>
            <person name="Chen S.E."/>
            <person name="Zhou L.G."/>
            <person name="Ni X.B."/>
            <person name="Tian J.H."/>
            <person name="Sheng Y."/>
            <person name="Liu T."/>
            <person name="Pan Y.S."/>
            <person name="Xia L.Y."/>
            <person name="Li J."/>
            <person name="Zhao F."/>
            <person name="Cao W.C."/>
        </authorList>
    </citation>
    <scope>NUCLEOTIDE SEQUENCE</scope>
    <source>
        <strain evidence="2">Rmic-2018</strain>
    </source>
</reference>
<comment type="caution">
    <text evidence="2">The sequence shown here is derived from an EMBL/GenBank/DDBJ whole genome shotgun (WGS) entry which is preliminary data.</text>
</comment>